<dbReference type="InterPro" id="IPR052166">
    <property type="entry name" value="Diverse_Acyl-CoA_DH"/>
</dbReference>
<proteinExistence type="inferred from homology"/>
<feature type="domain" description="Acyl-CoA dehydrogenase/oxidase N-terminal" evidence="13">
    <location>
        <begin position="41"/>
        <end position="156"/>
    </location>
</feature>
<keyword evidence="4 10" id="KW-0274">FAD</keyword>
<dbReference type="OrthoDB" id="9764895at2"/>
<dbReference type="InterPro" id="IPR037069">
    <property type="entry name" value="AcylCoA_DH/ox_N_sf"/>
</dbReference>
<dbReference type="Gene3D" id="1.10.540.10">
    <property type="entry name" value="Acyl-CoA dehydrogenase/oxidase, N-terminal domain"/>
    <property type="match status" value="1"/>
</dbReference>
<dbReference type="Pfam" id="PF00441">
    <property type="entry name" value="Acyl-CoA_dh_1"/>
    <property type="match status" value="1"/>
</dbReference>
<dbReference type="EMBL" id="JMQN01000030">
    <property type="protein sequence ID" value="KEA63652.1"/>
    <property type="molecule type" value="Genomic_DNA"/>
</dbReference>
<dbReference type="Gene3D" id="2.40.110.10">
    <property type="entry name" value="Butyryl-CoA Dehydrogenase, subunit A, domain 2"/>
    <property type="match status" value="1"/>
</dbReference>
<dbReference type="GO" id="GO:0050660">
    <property type="term" value="F:flavin adenine dinucleotide binding"/>
    <property type="evidence" value="ECO:0007669"/>
    <property type="project" value="InterPro"/>
</dbReference>
<evidence type="ECO:0000256" key="1">
    <source>
        <dbReference type="ARBA" id="ARBA00001974"/>
    </source>
</evidence>
<evidence type="ECO:0000313" key="15">
    <source>
        <dbReference type="EMBL" id="KEA63652.1"/>
    </source>
</evidence>
<dbReference type="EC" id="1.3.99.41" evidence="8"/>
<dbReference type="PROSITE" id="PS00072">
    <property type="entry name" value="ACYL_COA_DH_1"/>
    <property type="match status" value="1"/>
</dbReference>
<dbReference type="GO" id="GO:0003995">
    <property type="term" value="F:acyl-CoA dehydrogenase activity"/>
    <property type="evidence" value="ECO:0007669"/>
    <property type="project" value="InterPro"/>
</dbReference>
<dbReference type="AlphaFoldDB" id="A0A081FYP7"/>
<dbReference type="InterPro" id="IPR046373">
    <property type="entry name" value="Acyl-CoA_Oxase/DH_mid-dom_sf"/>
</dbReference>
<keyword evidence="5 10" id="KW-0560">Oxidoreductase</keyword>
<dbReference type="Gene3D" id="1.20.140.10">
    <property type="entry name" value="Butyryl-CoA Dehydrogenase, subunit A, domain 3"/>
    <property type="match status" value="1"/>
</dbReference>
<dbReference type="PANTHER" id="PTHR42803">
    <property type="entry name" value="ACYL-COA DEHYDROGENASE"/>
    <property type="match status" value="1"/>
</dbReference>
<dbReference type="InterPro" id="IPR009075">
    <property type="entry name" value="AcylCo_DH/oxidase_C"/>
</dbReference>
<evidence type="ECO:0000256" key="7">
    <source>
        <dbReference type="ARBA" id="ARBA00058683"/>
    </source>
</evidence>
<reference evidence="15 16" key="1">
    <citation type="submission" date="2014-04" db="EMBL/GenBank/DDBJ databases">
        <title>Marinobacterium kochiensis sp. nov., isolated from sediment sample collected from Kochi backwaters in Kerala, India.</title>
        <authorList>
            <person name="Singh A."/>
            <person name="Pinnaka A.K."/>
        </authorList>
    </citation>
    <scope>NUCLEOTIDE SEQUENCE [LARGE SCALE GENOMIC DNA]</scope>
    <source>
        <strain evidence="15 16">AK27</strain>
    </source>
</reference>
<comment type="cofactor">
    <cofactor evidence="1 10">
        <name>FAD</name>
        <dbReference type="ChEBI" id="CHEBI:57692"/>
    </cofactor>
</comment>
<evidence type="ECO:0000256" key="2">
    <source>
        <dbReference type="ARBA" id="ARBA00009347"/>
    </source>
</evidence>
<evidence type="ECO:0000256" key="10">
    <source>
        <dbReference type="RuleBase" id="RU362125"/>
    </source>
</evidence>
<accession>A0A081FYP7</accession>
<dbReference type="InterPro" id="IPR006091">
    <property type="entry name" value="Acyl-CoA_Oxase/DH_mid-dom"/>
</dbReference>
<feature type="domain" description="Acetyl-CoA dehydrogenase-like C-terminal" evidence="14">
    <location>
        <begin position="466"/>
        <end position="584"/>
    </location>
</feature>
<dbReference type="SUPFAM" id="SSF56645">
    <property type="entry name" value="Acyl-CoA dehydrogenase NM domain-like"/>
    <property type="match status" value="1"/>
</dbReference>
<evidence type="ECO:0000313" key="16">
    <source>
        <dbReference type="Proteomes" id="UP000028252"/>
    </source>
</evidence>
<dbReference type="Proteomes" id="UP000028252">
    <property type="component" value="Unassembled WGS sequence"/>
</dbReference>
<dbReference type="STRING" id="1232683.ADIMK_2108"/>
<evidence type="ECO:0000256" key="8">
    <source>
        <dbReference type="ARBA" id="ARBA00066694"/>
    </source>
</evidence>
<gene>
    <name evidence="15" type="ORF">ADIMK_2108</name>
</gene>
<dbReference type="InterPro" id="IPR025878">
    <property type="entry name" value="Acyl-CoA_dh-like_C_dom"/>
</dbReference>
<dbReference type="InterPro" id="IPR006089">
    <property type="entry name" value="Acyl-CoA_DH_CS"/>
</dbReference>
<dbReference type="PATRIC" id="fig|1232683.4.peg.2067"/>
<evidence type="ECO:0000256" key="9">
    <source>
        <dbReference type="ARBA" id="ARBA00069043"/>
    </source>
</evidence>
<comment type="catalytic activity">
    <reaction evidence="6">
        <text>3-(methylsulfanyl)propanoyl-CoA + oxidized [electron-transfer flavoprotein] + H(+) = 3-(methylsulfanyl)acryloyl-CoA + reduced [electron-transfer flavoprotein]</text>
        <dbReference type="Rhea" id="RHEA:52612"/>
        <dbReference type="Rhea" id="RHEA-COMP:10685"/>
        <dbReference type="Rhea" id="RHEA-COMP:10686"/>
        <dbReference type="ChEBI" id="CHEBI:15378"/>
        <dbReference type="ChEBI" id="CHEBI:57692"/>
        <dbReference type="ChEBI" id="CHEBI:58307"/>
        <dbReference type="ChEBI" id="CHEBI:82815"/>
        <dbReference type="ChEBI" id="CHEBI:84994"/>
        <dbReference type="EC" id="1.3.99.41"/>
    </reaction>
    <physiologicalReaction direction="left-to-right" evidence="6">
        <dbReference type="Rhea" id="RHEA:52613"/>
    </physiologicalReaction>
</comment>
<evidence type="ECO:0000256" key="6">
    <source>
        <dbReference type="ARBA" id="ARBA00051388"/>
    </source>
</evidence>
<keyword evidence="3 10" id="KW-0285">Flavoprotein</keyword>
<evidence type="ECO:0000259" key="14">
    <source>
        <dbReference type="Pfam" id="PF12806"/>
    </source>
</evidence>
<dbReference type="eggNOG" id="COG1960">
    <property type="taxonomic scope" value="Bacteria"/>
</dbReference>
<comment type="caution">
    <text evidence="15">The sequence shown here is derived from an EMBL/GenBank/DDBJ whole genome shotgun (WGS) entry which is preliminary data.</text>
</comment>
<sequence length="593" mass="63954">MSLYQAPLKDMQLLVGLAVAKAGLRDLPELAEFDDELIGAVLEEAGKFAQGELAPLNAVGDTQGCRFDNGKVTTPEGWKEAYQQFCEAGWMGLALPADFGGQSLPKFIAQPVNEMWLSANLAFVMFQALTQGGSEILLHFGTDEQKARYLEPLISGRWTIAMALTEPNAGSDLGALSTKAVPQGDGRYLIKGQKIFITYGEHDMAENIVHLVLARTPDAPAGSRGISLFAVPKIRIESDGSLGEANDISCTGIEHKTGLHGSPTCSISYGDNDACYGELIGEENKGLAAMFVLMNEARLSCGMQGVSIGEMGYQRAHEYAFERTQGSDFETGKQRVLIAHHPDVARMLLSMRSEVMGLRSLGYLIAALIDKADFTGDAHERRALHARVALLTPIFKAYATERGNLMAGTTIQVFGGMGFVEETGVAQLMRDARITTIYEGTTGIQARDLVFRKIQSDEGAAINALLNEIRTLAESLRSDSELAGLGQLLGDICTGVANAVAPIVNRDGANLLQLNAGAVPLLEALGTLCCAWQLAELAQVAQSRLSEGQDPDYHRNLMALAKFYFAHSVPNIAARLATFRQADAGIEQYRFDI</sequence>
<evidence type="ECO:0000256" key="3">
    <source>
        <dbReference type="ARBA" id="ARBA00022630"/>
    </source>
</evidence>
<comment type="function">
    <text evidence="7">Involved in the assimilation of dimethylsulphoniopropionate (DMSP), an important compound in the fixation of carbon in marine phytoplankton, by mediating the conversion of 3-(methylthio)propanoyl-CoA (MMPA-CoA) to 3-(methylthio)acryloyl-CoA (MTA-CoA).</text>
</comment>
<feature type="domain" description="Acyl-CoA oxidase/dehydrogenase middle" evidence="12">
    <location>
        <begin position="161"/>
        <end position="269"/>
    </location>
</feature>
<keyword evidence="16" id="KW-1185">Reference proteome</keyword>
<dbReference type="FunFam" id="2.40.110.10:FF:000031">
    <property type="entry name" value="Acyl-CoA dehydrogenase, putative"/>
    <property type="match status" value="1"/>
</dbReference>
<protein>
    <recommendedName>
        <fullName evidence="9">3-methylmercaptopropionyl-CoA dehydrogenase</fullName>
        <ecNumber evidence="8">1.3.99.41</ecNumber>
    </recommendedName>
</protein>
<dbReference type="InterPro" id="IPR013786">
    <property type="entry name" value="AcylCoA_DH/ox_N"/>
</dbReference>
<dbReference type="SUPFAM" id="SSF47203">
    <property type="entry name" value="Acyl-CoA dehydrogenase C-terminal domain-like"/>
    <property type="match status" value="1"/>
</dbReference>
<evidence type="ECO:0000259" key="11">
    <source>
        <dbReference type="Pfam" id="PF00441"/>
    </source>
</evidence>
<dbReference type="InterPro" id="IPR009100">
    <property type="entry name" value="AcylCoA_DH/oxidase_NM_dom_sf"/>
</dbReference>
<dbReference type="Pfam" id="PF12806">
    <property type="entry name" value="Acyl-CoA_dh_C"/>
    <property type="match status" value="1"/>
</dbReference>
<evidence type="ECO:0000259" key="12">
    <source>
        <dbReference type="Pfam" id="PF02770"/>
    </source>
</evidence>
<feature type="domain" description="Acyl-CoA dehydrogenase/oxidase C-terminal" evidence="11">
    <location>
        <begin position="284"/>
        <end position="449"/>
    </location>
</feature>
<organism evidence="15 16">
    <name type="scientific">Marinobacterium lacunae</name>
    <dbReference type="NCBI Taxonomy" id="1232683"/>
    <lineage>
        <taxon>Bacteria</taxon>
        <taxon>Pseudomonadati</taxon>
        <taxon>Pseudomonadota</taxon>
        <taxon>Gammaproteobacteria</taxon>
        <taxon>Oceanospirillales</taxon>
        <taxon>Oceanospirillaceae</taxon>
        <taxon>Marinobacterium</taxon>
    </lineage>
</organism>
<dbReference type="Pfam" id="PF02771">
    <property type="entry name" value="Acyl-CoA_dh_N"/>
    <property type="match status" value="1"/>
</dbReference>
<dbReference type="InterPro" id="IPR036250">
    <property type="entry name" value="AcylCo_DH-like_C"/>
</dbReference>
<dbReference type="PANTHER" id="PTHR42803:SF1">
    <property type="entry name" value="BROAD-SPECIFICITY LINEAR ACYL-COA DEHYDROGENASE FADE5"/>
    <property type="match status" value="1"/>
</dbReference>
<evidence type="ECO:0000256" key="5">
    <source>
        <dbReference type="ARBA" id="ARBA00023002"/>
    </source>
</evidence>
<dbReference type="Pfam" id="PF02770">
    <property type="entry name" value="Acyl-CoA_dh_M"/>
    <property type="match status" value="1"/>
</dbReference>
<evidence type="ECO:0000256" key="4">
    <source>
        <dbReference type="ARBA" id="ARBA00022827"/>
    </source>
</evidence>
<name>A0A081FYP7_9GAMM</name>
<comment type="similarity">
    <text evidence="2 10">Belongs to the acyl-CoA dehydrogenase family.</text>
</comment>
<dbReference type="RefSeq" id="WP_036187573.1">
    <property type="nucleotide sequence ID" value="NZ_JMQN01000030.1"/>
</dbReference>
<evidence type="ECO:0000259" key="13">
    <source>
        <dbReference type="Pfam" id="PF02771"/>
    </source>
</evidence>